<dbReference type="Proteomes" id="UP000321949">
    <property type="component" value="Unassembled WGS sequence"/>
</dbReference>
<dbReference type="OrthoDB" id="3402988at2"/>
<name>A0A5C8I5P7_9MICO</name>
<keyword evidence="4" id="KW-1185">Reference proteome</keyword>
<sequence>MSQSDVVFVVGTGISAATSGNAATATWVGLVKSGISRARQVSEAVDDEWERLVQGLLAYGLRSGSVETIIKAAGMVSTALKDVGDIAFNDWLSDDVGGLQVQSTSAASALLAFPFPILTTNYDTLLEQVGSRHATDWTDPAGFHEVVTRASDAIGHLHGVWNRPGSVVLTEGDYARLLAHDSTKALEQAMATLKSIVYVGFGGGLSDPNFATLLEWHRRTFPQSSVTHYRLCRAEEESPLLRAHANDHVVPVVYGDTHDDLPSFLARYAPATSDLVTNEAGLARDVVQEARELLRESMTTESVLADASGGDLAVRDLVLPPILLPVPHATFVRERIRRGRSEEVERLSGHDEVLSHDFFVVVGDDGSGLTTAVKWLATESSNTLGSAAPLFIRFSDCRIKRDPFGIAVRNASIGSGLVQDRDMPLPPHVVAVDDVSASIPRVSDRVLAGIISSDAIVKILGCRQGDEDELISRLRELGVSPRVVFLGRMRRSDISELARKLAPGEADRIAEEAVRVLEAEGLRRTPFTVSLLLYLALKGNTTEARSLTNVLDSYTSLLLGIGDPHTNDTGLTESDLSAILANFAESLIWDEKPTVEEAEALRIIGEVVTRFGWQASPTSVLRGLLHE</sequence>
<proteinExistence type="predicted"/>
<dbReference type="PANTHER" id="PTHR28623">
    <property type="entry name" value="PROTEIN FAM118B"/>
    <property type="match status" value="1"/>
</dbReference>
<reference evidence="3 4" key="1">
    <citation type="submission" date="2019-08" db="EMBL/GenBank/DDBJ databases">
        <authorList>
            <person name="Dong K."/>
        </authorList>
    </citation>
    <scope>NUCLEOTIDE SEQUENCE [LARGE SCALE GENOMIC DNA]</scope>
    <source>
        <strain evidence="3 4">K-1</strain>
    </source>
</reference>
<keyword evidence="1" id="KW-0597">Phosphoprotein</keyword>
<dbReference type="AlphaFoldDB" id="A0A5C8I5P7"/>
<dbReference type="PANTHER" id="PTHR28623:SF1">
    <property type="entry name" value="PROTEIN FAM118B"/>
    <property type="match status" value="1"/>
</dbReference>
<evidence type="ECO:0000313" key="3">
    <source>
        <dbReference type="EMBL" id="TXK14387.1"/>
    </source>
</evidence>
<dbReference type="InterPro" id="IPR038916">
    <property type="entry name" value="FAM118"/>
</dbReference>
<comment type="caution">
    <text evidence="3">The sequence shown here is derived from an EMBL/GenBank/DDBJ whole genome shotgun (WGS) entry which is preliminary data.</text>
</comment>
<evidence type="ECO:0000313" key="4">
    <source>
        <dbReference type="Proteomes" id="UP000321949"/>
    </source>
</evidence>
<accession>A0A5C8I5P7</accession>
<evidence type="ECO:0000256" key="2">
    <source>
        <dbReference type="ARBA" id="ARBA00022990"/>
    </source>
</evidence>
<dbReference type="RefSeq" id="WP_147889686.1">
    <property type="nucleotide sequence ID" value="NZ_JAKNUV010000012.1"/>
</dbReference>
<evidence type="ECO:0000256" key="1">
    <source>
        <dbReference type="ARBA" id="ARBA00022553"/>
    </source>
</evidence>
<keyword evidence="2" id="KW-0007">Acetylation</keyword>
<gene>
    <name evidence="3" type="ORF">FVP74_07455</name>
</gene>
<protein>
    <submittedName>
        <fullName evidence="3">SIR2 family protein</fullName>
    </submittedName>
</protein>
<dbReference type="EMBL" id="VRSX01000002">
    <property type="protein sequence ID" value="TXK14387.1"/>
    <property type="molecule type" value="Genomic_DNA"/>
</dbReference>
<organism evidence="3 4">
    <name type="scientific">Microbacterium saccharophilum</name>
    <dbReference type="NCBI Taxonomy" id="1213358"/>
    <lineage>
        <taxon>Bacteria</taxon>
        <taxon>Bacillati</taxon>
        <taxon>Actinomycetota</taxon>
        <taxon>Actinomycetes</taxon>
        <taxon>Micrococcales</taxon>
        <taxon>Microbacteriaceae</taxon>
        <taxon>Microbacterium</taxon>
    </lineage>
</organism>
<dbReference type="Pfam" id="PF13289">
    <property type="entry name" value="SIR2_2"/>
    <property type="match status" value="1"/>
</dbReference>